<sequence length="321" mass="33948">MSDALFRVEFAGPFVTIQDGGRRGMMRYGLPASGAMDRRALKAANAALGNDPGAAGIEVSLGGLTLRCLSGQVTLAIAGGGFIVETGGQRGGQRGGSWRVMTVTEGDRIAIRRGPWGSWCCLAFAGRPEVPQWLGSRSTHAASGMGGGILRNGQELRVTGARVLARAEGPIPCPVWARPRRELRVVMGPQDRFFPAEAQAAFTEGIYRLTAAYDRMGVRLAGPPLVPESALGIPSEPIVRGSVQVAGDGVPTVLLADHQTTGGYPKIATLVSSDTDAFAQCRPGDPVVFHPVAPDRARQIARQDAQMQGAYLDRLRARLLP</sequence>
<keyword evidence="1" id="KW-0547">Nucleotide-binding</keyword>
<dbReference type="OrthoDB" id="9768696at2"/>
<dbReference type="PANTHER" id="PTHR43309:SF5">
    <property type="entry name" value="5-OXOPROLINASE SUBUNIT C"/>
    <property type="match status" value="1"/>
</dbReference>
<dbReference type="Gene3D" id="2.40.100.10">
    <property type="entry name" value="Cyclophilin-like"/>
    <property type="match status" value="1"/>
</dbReference>
<gene>
    <name evidence="5" type="ORF">E7811_06670</name>
</gene>
<name>A0A4V3V100_9RHOB</name>
<dbReference type="SUPFAM" id="SSF50891">
    <property type="entry name" value="Cyclophilin-like"/>
    <property type="match status" value="1"/>
</dbReference>
<evidence type="ECO:0000313" key="5">
    <source>
        <dbReference type="EMBL" id="THD85892.1"/>
    </source>
</evidence>
<dbReference type="PANTHER" id="PTHR43309">
    <property type="entry name" value="5-OXOPROLINASE SUBUNIT C"/>
    <property type="match status" value="1"/>
</dbReference>
<evidence type="ECO:0000256" key="1">
    <source>
        <dbReference type="ARBA" id="ARBA00022741"/>
    </source>
</evidence>
<dbReference type="InterPro" id="IPR029000">
    <property type="entry name" value="Cyclophilin-like_dom_sf"/>
</dbReference>
<proteinExistence type="predicted"/>
<dbReference type="GO" id="GO:0016787">
    <property type="term" value="F:hydrolase activity"/>
    <property type="evidence" value="ECO:0007669"/>
    <property type="project" value="UniProtKB-KW"/>
</dbReference>
<evidence type="ECO:0000256" key="3">
    <source>
        <dbReference type="ARBA" id="ARBA00022840"/>
    </source>
</evidence>
<dbReference type="InterPro" id="IPR052708">
    <property type="entry name" value="PxpC"/>
</dbReference>
<comment type="caution">
    <text evidence="5">The sequence shown here is derived from an EMBL/GenBank/DDBJ whole genome shotgun (WGS) entry which is preliminary data.</text>
</comment>
<dbReference type="Pfam" id="PF02626">
    <property type="entry name" value="CT_A_B"/>
    <property type="match status" value="1"/>
</dbReference>
<keyword evidence="5" id="KW-0808">Transferase</keyword>
<reference evidence="5 6" key="1">
    <citation type="submission" date="2019-04" db="EMBL/GenBank/DDBJ databases">
        <title>Draft genome sequence of Gemmobacter aestuarii sp. nov.</title>
        <authorList>
            <person name="Hameed A."/>
            <person name="Lin S.-Y."/>
            <person name="Shahina M."/>
            <person name="Lai W.-A."/>
            <person name="Young C.-C."/>
        </authorList>
    </citation>
    <scope>NUCLEOTIDE SEQUENCE [LARGE SCALE GENOMIC DNA]</scope>
    <source>
        <strain evidence="5 6">CC-PW-75</strain>
    </source>
</reference>
<dbReference type="GO" id="GO:0016740">
    <property type="term" value="F:transferase activity"/>
    <property type="evidence" value="ECO:0007669"/>
    <property type="project" value="UniProtKB-KW"/>
</dbReference>
<keyword evidence="3" id="KW-0067">ATP-binding</keyword>
<dbReference type="SMART" id="SM00797">
    <property type="entry name" value="AHS2"/>
    <property type="match status" value="1"/>
</dbReference>
<feature type="domain" description="Carboxyltransferase" evidence="4">
    <location>
        <begin position="27"/>
        <end position="306"/>
    </location>
</feature>
<evidence type="ECO:0000313" key="6">
    <source>
        <dbReference type="Proteomes" id="UP000309450"/>
    </source>
</evidence>
<dbReference type="EMBL" id="SSND01000001">
    <property type="protein sequence ID" value="THD85892.1"/>
    <property type="molecule type" value="Genomic_DNA"/>
</dbReference>
<keyword evidence="2" id="KW-0378">Hydrolase</keyword>
<dbReference type="Proteomes" id="UP000309450">
    <property type="component" value="Unassembled WGS sequence"/>
</dbReference>
<keyword evidence="6" id="KW-1185">Reference proteome</keyword>
<dbReference type="AlphaFoldDB" id="A0A4V3V100"/>
<organism evidence="5 6">
    <name type="scientific">Aliigemmobacter aestuarii</name>
    <dbReference type="NCBI Taxonomy" id="1445661"/>
    <lineage>
        <taxon>Bacteria</taxon>
        <taxon>Pseudomonadati</taxon>
        <taxon>Pseudomonadota</taxon>
        <taxon>Alphaproteobacteria</taxon>
        <taxon>Rhodobacterales</taxon>
        <taxon>Paracoccaceae</taxon>
        <taxon>Aliigemmobacter</taxon>
    </lineage>
</organism>
<accession>A0A4V3V100</accession>
<protein>
    <submittedName>
        <fullName evidence="5">Biotin-dependent carboxyltransferase</fullName>
    </submittedName>
</protein>
<dbReference type="GO" id="GO:0005524">
    <property type="term" value="F:ATP binding"/>
    <property type="evidence" value="ECO:0007669"/>
    <property type="project" value="UniProtKB-KW"/>
</dbReference>
<evidence type="ECO:0000259" key="4">
    <source>
        <dbReference type="SMART" id="SM00797"/>
    </source>
</evidence>
<dbReference type="InterPro" id="IPR003778">
    <property type="entry name" value="CT_A_B"/>
</dbReference>
<evidence type="ECO:0000256" key="2">
    <source>
        <dbReference type="ARBA" id="ARBA00022801"/>
    </source>
</evidence>
<dbReference type="RefSeq" id="WP_136394265.1">
    <property type="nucleotide sequence ID" value="NZ_SSND01000001.1"/>
</dbReference>